<keyword evidence="3" id="KW-1185">Reference proteome</keyword>
<keyword evidence="1" id="KW-1133">Transmembrane helix</keyword>
<dbReference type="Proteomes" id="UP000297225">
    <property type="component" value="Unassembled WGS sequence"/>
</dbReference>
<proteinExistence type="predicted"/>
<gene>
    <name evidence="2" type="ORF">E4P47_03670</name>
</gene>
<dbReference type="AlphaFoldDB" id="A0A4Y8WRZ3"/>
<protein>
    <submittedName>
        <fullName evidence="2">Uncharacterized protein</fullName>
    </submittedName>
</protein>
<reference evidence="2 3" key="1">
    <citation type="submission" date="2019-03" db="EMBL/GenBank/DDBJ databases">
        <title>Porphyromonas levii Isolated from the Uterus of Dairy Cows.</title>
        <authorList>
            <person name="Francis A.M."/>
        </authorList>
    </citation>
    <scope>NUCLEOTIDE SEQUENCE [LARGE SCALE GENOMIC DNA]</scope>
    <source>
        <strain evidence="2 3">AF5678</strain>
    </source>
</reference>
<dbReference type="GeneID" id="66796844"/>
<accession>A0A4Y8WRZ3</accession>
<evidence type="ECO:0000256" key="1">
    <source>
        <dbReference type="SAM" id="Phobius"/>
    </source>
</evidence>
<comment type="caution">
    <text evidence="2">The sequence shown here is derived from an EMBL/GenBank/DDBJ whole genome shotgun (WGS) entry which is preliminary data.</text>
</comment>
<dbReference type="OrthoDB" id="1121419at2"/>
<dbReference type="RefSeq" id="WP_018358266.1">
    <property type="nucleotide sequence ID" value="NZ_JADRFQ010000046.1"/>
</dbReference>
<dbReference type="EMBL" id="SPNC01000037">
    <property type="protein sequence ID" value="TFH95816.1"/>
    <property type="molecule type" value="Genomic_DNA"/>
</dbReference>
<organism evidence="2 3">
    <name type="scientific">Porphyromonas levii</name>
    <dbReference type="NCBI Taxonomy" id="28114"/>
    <lineage>
        <taxon>Bacteria</taxon>
        <taxon>Pseudomonadati</taxon>
        <taxon>Bacteroidota</taxon>
        <taxon>Bacteroidia</taxon>
        <taxon>Bacteroidales</taxon>
        <taxon>Porphyromonadaceae</taxon>
        <taxon>Porphyromonas</taxon>
    </lineage>
</organism>
<keyword evidence="1" id="KW-0472">Membrane</keyword>
<keyword evidence="1" id="KW-0812">Transmembrane</keyword>
<evidence type="ECO:0000313" key="2">
    <source>
        <dbReference type="EMBL" id="TFH95816.1"/>
    </source>
</evidence>
<feature type="transmembrane region" description="Helical" evidence="1">
    <location>
        <begin position="57"/>
        <end position="74"/>
    </location>
</feature>
<dbReference type="STRING" id="1122973.GCA_000379925_01018"/>
<name>A0A4Y8WRZ3_9PORP</name>
<evidence type="ECO:0000313" key="3">
    <source>
        <dbReference type="Proteomes" id="UP000297225"/>
    </source>
</evidence>
<sequence length="131" mass="15102">MTGEERIHKMERNPLHPFSTPEGYFESFKDRLMARIAEEEVQVIPQKPKPLDVLRPYLYIAAAIVGLVLVLNLVPNLFDKGIESTGIELRAEDMSKDQFEQFLLDDTTEDYWGTVLLEDMDNEKNIISSSR</sequence>